<sequence length="384" mass="41779">MHIVGGLYRELCEVPSWDSTMGSGVRAALAAMTLSPDVELSTFASLADQPAVTEIRSRGIVVNVQPRASAIVFAYFHPLSFPHIEPPRGDIEVKGSILVTGDAVLRFGFIEGDAVVTANRAVYDPQTWRNPPSFWANGSTANELALVMNELELRHIAGIDELATAAQLVLQRERACAIVVKRGTRGASIYEATGKVTHVPAYRSNRVFKLGTGDVFSAVFAVYWAEKNLSPAEAADLASRSVSVYCDTLTFEFDEPSLRLRQPVSPGEGGKVRLEGAIRSLGQRYLMEETRCALRELGIEVLAPELNPASLEESADATLIINNELSAQAWTRITQDAANAVPVIILNEHSMDAFDLHYATLITEDFTTAIYFAAWAAEEAVAPR</sequence>
<dbReference type="SUPFAM" id="SSF53613">
    <property type="entry name" value="Ribokinase-like"/>
    <property type="match status" value="1"/>
</dbReference>
<keyword evidence="2" id="KW-0808">Transferase</keyword>
<dbReference type="CDD" id="cd00287">
    <property type="entry name" value="ribokinase_pfkB_like"/>
    <property type="match status" value="1"/>
</dbReference>
<reference evidence="2 3" key="1">
    <citation type="submission" date="2015-03" db="EMBL/GenBank/DDBJ databases">
        <title>Comparative genomics of Pseudomonas insights into diversity of traits involved in vanlence and defense.</title>
        <authorList>
            <person name="Qin Y."/>
        </authorList>
    </citation>
    <scope>NUCLEOTIDE SEQUENCE [LARGE SCALE GENOMIC DNA]</scope>
    <source>
        <strain evidence="2 3">H24</strain>
    </source>
</reference>
<comment type="caution">
    <text evidence="2">The sequence shown here is derived from an EMBL/GenBank/DDBJ whole genome shotgun (WGS) entry which is preliminary data.</text>
</comment>
<evidence type="ECO:0000313" key="2">
    <source>
        <dbReference type="EMBL" id="KJZ64365.1"/>
    </source>
</evidence>
<dbReference type="AlphaFoldDB" id="A0A0F4V785"/>
<dbReference type="Gene3D" id="3.40.1190.20">
    <property type="match status" value="1"/>
</dbReference>
<feature type="domain" description="Carbohydrate kinase PfkB" evidence="1">
    <location>
        <begin position="146"/>
        <end position="241"/>
    </location>
</feature>
<dbReference type="RefSeq" id="WP_046054947.1">
    <property type="nucleotide sequence ID" value="NZ_LACH01000039.1"/>
</dbReference>
<dbReference type="OrthoDB" id="9795789at2"/>
<dbReference type="Pfam" id="PF00294">
    <property type="entry name" value="PfkB"/>
    <property type="match status" value="1"/>
</dbReference>
<dbReference type="Proteomes" id="UP000033400">
    <property type="component" value="Unassembled WGS sequence"/>
</dbReference>
<organism evidence="2 3">
    <name type="scientific">Pseudomonas fluorescens</name>
    <dbReference type="NCBI Taxonomy" id="294"/>
    <lineage>
        <taxon>Bacteria</taxon>
        <taxon>Pseudomonadati</taxon>
        <taxon>Pseudomonadota</taxon>
        <taxon>Gammaproteobacteria</taxon>
        <taxon>Pseudomonadales</taxon>
        <taxon>Pseudomonadaceae</taxon>
        <taxon>Pseudomonas</taxon>
    </lineage>
</organism>
<proteinExistence type="predicted"/>
<dbReference type="InterPro" id="IPR011611">
    <property type="entry name" value="PfkB_dom"/>
</dbReference>
<name>A0A0F4V785_PSEFL</name>
<dbReference type="InterPro" id="IPR029056">
    <property type="entry name" value="Ribokinase-like"/>
</dbReference>
<dbReference type="PATRIC" id="fig|294.133.peg.3209"/>
<evidence type="ECO:0000313" key="3">
    <source>
        <dbReference type="Proteomes" id="UP000033400"/>
    </source>
</evidence>
<dbReference type="EMBL" id="LACH01000039">
    <property type="protein sequence ID" value="KJZ64365.1"/>
    <property type="molecule type" value="Genomic_DNA"/>
</dbReference>
<dbReference type="GO" id="GO:0016740">
    <property type="term" value="F:transferase activity"/>
    <property type="evidence" value="ECO:0007669"/>
    <property type="project" value="UniProtKB-KW"/>
</dbReference>
<gene>
    <name evidence="2" type="ORF">VD17_17945</name>
</gene>
<accession>A0A0F4V785</accession>
<evidence type="ECO:0000259" key="1">
    <source>
        <dbReference type="Pfam" id="PF00294"/>
    </source>
</evidence>
<protein>
    <submittedName>
        <fullName evidence="2">Nucleoside 2-deoxyribosyltransferase</fullName>
    </submittedName>
</protein>